<accession>A0A8J2JST5</accession>
<keyword evidence="2" id="KW-1185">Reference proteome</keyword>
<organism evidence="1 2">
    <name type="scientific">Allacma fusca</name>
    <dbReference type="NCBI Taxonomy" id="39272"/>
    <lineage>
        <taxon>Eukaryota</taxon>
        <taxon>Metazoa</taxon>
        <taxon>Ecdysozoa</taxon>
        <taxon>Arthropoda</taxon>
        <taxon>Hexapoda</taxon>
        <taxon>Collembola</taxon>
        <taxon>Symphypleona</taxon>
        <taxon>Sminthuridae</taxon>
        <taxon>Allacma</taxon>
    </lineage>
</organism>
<name>A0A8J2JST5_9HEXA</name>
<protein>
    <submittedName>
        <fullName evidence="1">Uncharacterized protein</fullName>
    </submittedName>
</protein>
<evidence type="ECO:0000313" key="1">
    <source>
        <dbReference type="EMBL" id="CAG7725880.1"/>
    </source>
</evidence>
<reference evidence="1" key="1">
    <citation type="submission" date="2021-06" db="EMBL/GenBank/DDBJ databases">
        <authorList>
            <person name="Hodson N. C."/>
            <person name="Mongue J. A."/>
            <person name="Jaron S. K."/>
        </authorList>
    </citation>
    <scope>NUCLEOTIDE SEQUENCE</scope>
</reference>
<gene>
    <name evidence="1" type="ORF">AFUS01_LOCUS14820</name>
</gene>
<comment type="caution">
    <text evidence="1">The sequence shown here is derived from an EMBL/GenBank/DDBJ whole genome shotgun (WGS) entry which is preliminary data.</text>
</comment>
<feature type="non-terminal residue" evidence="1">
    <location>
        <position position="1"/>
    </location>
</feature>
<sequence>TNLEQDIFLANLKHNLKIRRYAPLSVCLRFLISNS</sequence>
<evidence type="ECO:0000313" key="2">
    <source>
        <dbReference type="Proteomes" id="UP000708208"/>
    </source>
</evidence>
<dbReference type="AlphaFoldDB" id="A0A8J2JST5"/>
<dbReference type="EMBL" id="CAJVCH010128005">
    <property type="protein sequence ID" value="CAG7725880.1"/>
    <property type="molecule type" value="Genomic_DNA"/>
</dbReference>
<proteinExistence type="predicted"/>
<dbReference type="Proteomes" id="UP000708208">
    <property type="component" value="Unassembled WGS sequence"/>
</dbReference>